<dbReference type="PANTHER" id="PTHR43941">
    <property type="entry name" value="STRUCTURAL MAINTENANCE OF CHROMOSOMES PROTEIN 2"/>
    <property type="match status" value="1"/>
</dbReference>
<reference evidence="3 4" key="1">
    <citation type="journal article" date="2015" name="Mol. Biochem. Parasitol.">
        <title>Identification of polymorphic genes for use in assemblage B genotyping assays through comparative genomics of multiple assemblage B Giardia duodenalis isolates.</title>
        <authorList>
            <person name="Wielinga C."/>
            <person name="Thompson R.C."/>
            <person name="Monis P."/>
            <person name="Ryan U."/>
        </authorList>
    </citation>
    <scope>NUCLEOTIDE SEQUENCE [LARGE SCALE GENOMIC DNA]</scope>
    <source>
        <strain evidence="3 4">BAH15c1</strain>
    </source>
</reference>
<gene>
    <name evidence="3" type="ORF">QR46_4259</name>
</gene>
<dbReference type="GO" id="GO:0007076">
    <property type="term" value="P:mitotic chromosome condensation"/>
    <property type="evidence" value="ECO:0007669"/>
    <property type="project" value="TreeGrafter"/>
</dbReference>
<feature type="region of interest" description="Disordered" evidence="2">
    <location>
        <begin position="1423"/>
        <end position="1448"/>
    </location>
</feature>
<evidence type="ECO:0000256" key="1">
    <source>
        <dbReference type="SAM" id="Coils"/>
    </source>
</evidence>
<dbReference type="Proteomes" id="UP000070089">
    <property type="component" value="Unassembled WGS sequence"/>
</dbReference>
<dbReference type="GO" id="GO:0003682">
    <property type="term" value="F:chromatin binding"/>
    <property type="evidence" value="ECO:0007669"/>
    <property type="project" value="TreeGrafter"/>
</dbReference>
<feature type="compositionally biased region" description="Polar residues" evidence="2">
    <location>
        <begin position="51"/>
        <end position="65"/>
    </location>
</feature>
<feature type="coiled-coil region" evidence="1">
    <location>
        <begin position="1127"/>
        <end position="1154"/>
    </location>
</feature>
<feature type="coiled-coil region" evidence="1">
    <location>
        <begin position="603"/>
        <end position="637"/>
    </location>
</feature>
<dbReference type="GO" id="GO:0000793">
    <property type="term" value="C:condensed chromosome"/>
    <property type="evidence" value="ECO:0007669"/>
    <property type="project" value="TreeGrafter"/>
</dbReference>
<organism evidence="3 4">
    <name type="scientific">Giardia duodenalis assemblage B</name>
    <dbReference type="NCBI Taxonomy" id="1394984"/>
    <lineage>
        <taxon>Eukaryota</taxon>
        <taxon>Metamonada</taxon>
        <taxon>Diplomonadida</taxon>
        <taxon>Hexamitidae</taxon>
        <taxon>Giardiinae</taxon>
        <taxon>Giardia</taxon>
    </lineage>
</organism>
<comment type="caution">
    <text evidence="3">The sequence shown here is derived from an EMBL/GenBank/DDBJ whole genome shotgun (WGS) entry which is preliminary data.</text>
</comment>
<dbReference type="OrthoDB" id="10257457at2759"/>
<feature type="coiled-coil region" evidence="1">
    <location>
        <begin position="310"/>
        <end position="411"/>
    </location>
</feature>
<keyword evidence="1" id="KW-0175">Coiled coil</keyword>
<feature type="compositionally biased region" description="Low complexity" evidence="2">
    <location>
        <begin position="29"/>
        <end position="43"/>
    </location>
</feature>
<feature type="coiled-coil region" evidence="1">
    <location>
        <begin position="1022"/>
        <end position="1077"/>
    </location>
</feature>
<accession>A0A132NNU6</accession>
<feature type="coiled-coil region" evidence="1">
    <location>
        <begin position="688"/>
        <end position="817"/>
    </location>
</feature>
<dbReference type="GO" id="GO:0000785">
    <property type="term" value="C:chromatin"/>
    <property type="evidence" value="ECO:0007669"/>
    <property type="project" value="TreeGrafter"/>
</dbReference>
<feature type="coiled-coil region" evidence="1">
    <location>
        <begin position="208"/>
        <end position="277"/>
    </location>
</feature>
<feature type="coiled-coil region" evidence="1">
    <location>
        <begin position="1225"/>
        <end position="1275"/>
    </location>
</feature>
<name>A0A132NNU6_GIAIN</name>
<evidence type="ECO:0000256" key="2">
    <source>
        <dbReference type="SAM" id="MobiDB-lite"/>
    </source>
</evidence>
<dbReference type="EMBL" id="JXTI01000157">
    <property type="protein sequence ID" value="KWX11763.1"/>
    <property type="molecule type" value="Genomic_DNA"/>
</dbReference>
<evidence type="ECO:0000313" key="4">
    <source>
        <dbReference type="Proteomes" id="UP000070089"/>
    </source>
</evidence>
<feature type="coiled-coil region" evidence="1">
    <location>
        <begin position="841"/>
        <end position="931"/>
    </location>
</feature>
<proteinExistence type="predicted"/>
<sequence length="1448" mass="161319">MSNSGTYPLFGSVARSASHGKVLRGGEGSVMRPSRSSSSVGAIGRSGGSSHSSVPNRHTSSQTPSIGPVSGENKQTSGSTRIHRPMSAGINLKVSDLLAGALSETATAQPLQSPPQVVSETKSGSNSMQLLSTHSALEKKFHQLEQLHSQLQNINNDIITGINGSNAPSSEYPEPAGCTDPQDPATTVQISHIYDVLSTIKTTNDAIKTDFQRELEALSQQLQTSLAENGKLLRENLMLKDIISQKELHISDLTHFAKTKEKEVDRLSDLLATAERINSAKNIELKSYLDECATVSKHNESVIAERSSELQILRSTNEQLSLTLSVAQQELENTKTELSKLQGSETTLRTERDELERRLKKVKANAEKFITQRDVDITSLKGEIQQLEQEKESLKQDLRLTSEALSSYKTEANELQVLVAQLGVSVSTVLLSYQEETIPLASGLNTAARSSCPALRELVKAAIDCKDEEIRGLQEELLKCKIADPVTSDTVDIPLSTLHRTEVQQDSLPEFQEKIGHTSPSLVDKEVFTEYSCQEVGTLCLSSPEDLSQKHIESVPTSLRDLSDGPLAQEIQREIHGLQTTIAMRDAQIAALLEEHDKINASAESFAREISLLTQRVETLQCELAKSEQTIIELRQADKTIELAVLQAKYDALNDNKLDPTVLLNKYMEGEKKNEELRGKIYEALSRETELQREKSELQASLSVAKAEYDILVRKLADLEQVLTAAKTSAASTSEVRSKLVSAEAELAKANSTISAHEKTIEALTLTCKDLEVKLMNAEDALTENIESLNATLRSQKQQHSQQIDEKNDEIAKCKETILHLTASGSAPVGQSSSEKSSDDLLRMEAALKAAKLTEEDLKRQLCSLRETMTVELSNKISEIESLRKDLKETTAKQAELSEQLEAEKTKSLAAKKVSQENEVLEAKLRMLEAELKARPTFEYVSDLKDKLDSTSSSMDLLTTEVSAYKQERTELAAALKEKTDSCVSLQCSVDSLKEELRGAETVRALSEKALNAEIESLKIAIEEKAVLLAQLTSKLSTYEDEKNKLQVLLDDKVKELNQSESKLHELETLLEERRSADQSQTTKLAMLSDQLAHIDEEKRSLVGILTATHREVQLKALEERATHEHATAIEERLHEANQEINALQDQLRIAEHKLSHKNLAESAEVLKLRDELALLTHKHRQEIELCEERWKMQLAMQKEQSGNTATASLQQELEAATKTLDRVILTKNAEIQALKKQLDIARDKSERSDFLSEREVYENIIKDLRQQIEQLRQMSYKKELLSRTRPDKERTYADVLEKSMSPQFTISAHTQKPGQITPEVFTKEIKNIDDQIVFQPELTPSSVQEIEIPVQSTSPNEEIDIKDQRLTVQELLDRSRELNAQVGSLSIDMNYFHEKLDRSLDLTTSTALRSVGAHTSMLQTKDLQESDLNASTHDKVRRPTNLDGKFM</sequence>
<dbReference type="VEuPathDB" id="GiardiaDB:QR46_4259"/>
<feature type="region of interest" description="Disordered" evidence="2">
    <location>
        <begin position="21"/>
        <end position="87"/>
    </location>
</feature>
<dbReference type="GO" id="GO:0000796">
    <property type="term" value="C:condensin complex"/>
    <property type="evidence" value="ECO:0007669"/>
    <property type="project" value="TreeGrafter"/>
</dbReference>
<feature type="compositionally biased region" description="Polar residues" evidence="2">
    <location>
        <begin position="1423"/>
        <end position="1432"/>
    </location>
</feature>
<protein>
    <submittedName>
        <fullName evidence="3">Chromosome segregation protein SMC/ coiled-coil protein</fullName>
    </submittedName>
</protein>
<evidence type="ECO:0000313" key="3">
    <source>
        <dbReference type="EMBL" id="KWX11763.1"/>
    </source>
</evidence>
<dbReference type="PANTHER" id="PTHR43941:SF1">
    <property type="entry name" value="STRUCTURAL MAINTENANCE OF CHROMOSOMES PROTEIN 2"/>
    <property type="match status" value="1"/>
</dbReference>